<organism evidence="1 2">
    <name type="scientific">Moraxella bovis</name>
    <dbReference type="NCBI Taxonomy" id="476"/>
    <lineage>
        <taxon>Bacteria</taxon>
        <taxon>Pseudomonadati</taxon>
        <taxon>Pseudomonadota</taxon>
        <taxon>Gammaproteobacteria</taxon>
        <taxon>Moraxellales</taxon>
        <taxon>Moraxellaceae</taxon>
        <taxon>Moraxella</taxon>
    </lineage>
</organism>
<sequence length="88" mass="9737">MVKKAITIEKGVAIEAATEALYAIKARLIKLEEAASNIDPAILGEINEFHIKIVRVVRGLSTKTINEIEEIKVAFENKCNEFERLLGG</sequence>
<accession>A0ABY6MC92</accession>
<geneLocation type="plasmid" evidence="1 2">
    <name>unnamed3</name>
</geneLocation>
<evidence type="ECO:0000313" key="2">
    <source>
        <dbReference type="Proteomes" id="UP001163632"/>
    </source>
</evidence>
<proteinExistence type="predicted"/>
<dbReference type="RefSeq" id="WP_264676368.1">
    <property type="nucleotide sequence ID" value="NZ_CP087767.1"/>
</dbReference>
<dbReference type="Proteomes" id="UP001163632">
    <property type="component" value="Plasmid unnamed3"/>
</dbReference>
<protein>
    <submittedName>
        <fullName evidence="1">Uncharacterized protein</fullName>
    </submittedName>
</protein>
<name>A0ABY6MC92_MORBO</name>
<dbReference type="GeneID" id="77190044"/>
<evidence type="ECO:0000313" key="1">
    <source>
        <dbReference type="EMBL" id="UZA04884.1"/>
    </source>
</evidence>
<keyword evidence="1" id="KW-0614">Plasmid</keyword>
<keyword evidence="2" id="KW-1185">Reference proteome</keyword>
<gene>
    <name evidence="1" type="ORF">LP092_15665</name>
</gene>
<reference evidence="1" key="1">
    <citation type="journal article" date="2022" name="BMC Microbiol.">
        <title>Whole genome sequencing of Moraxella bovis strains from North America reveals two genotypes with different genetic determinants.</title>
        <authorList>
            <person name="Wynn E.L."/>
            <person name="Hille M.M."/>
            <person name="Loy J.D."/>
            <person name="Schuller G."/>
            <person name="Kuhn K.L."/>
            <person name="Dickey A.M."/>
            <person name="Bono J.L."/>
            <person name="Clawson M.L."/>
        </authorList>
    </citation>
    <scope>NUCLEOTIDE SEQUENCE</scope>
    <source>
        <strain evidence="1">SAM102599</strain>
    </source>
</reference>
<dbReference type="EMBL" id="CP087833">
    <property type="protein sequence ID" value="UZA04884.1"/>
    <property type="molecule type" value="Genomic_DNA"/>
</dbReference>